<gene>
    <name evidence="1" type="ORF">A2628_04855</name>
</gene>
<accession>A0A1F7YH83</accession>
<sequence>MTHLSRRKLSTETESEIINALKTILTKLTPSEVDSIFPILITDTEQVMIAKRLGIIFMLTEGATYDEISKALNLTEQTISRIHYEFNTSPKAGKLVFSKLTPWKRKILIKAILKDLSLNSLKFAAKYAGGRIY</sequence>
<name>A0A1F7YH83_9BACT</name>
<dbReference type="GO" id="GO:0043565">
    <property type="term" value="F:sequence-specific DNA binding"/>
    <property type="evidence" value="ECO:0007669"/>
    <property type="project" value="InterPro"/>
</dbReference>
<dbReference type="GO" id="GO:0003700">
    <property type="term" value="F:DNA-binding transcription factor activity"/>
    <property type="evidence" value="ECO:0007669"/>
    <property type="project" value="InterPro"/>
</dbReference>
<reference evidence="1 2" key="1">
    <citation type="journal article" date="2016" name="Nat. Commun.">
        <title>Thousands of microbial genomes shed light on interconnected biogeochemical processes in an aquifer system.</title>
        <authorList>
            <person name="Anantharaman K."/>
            <person name="Brown C.T."/>
            <person name="Hug L.A."/>
            <person name="Sharon I."/>
            <person name="Castelle C.J."/>
            <person name="Probst A.J."/>
            <person name="Thomas B.C."/>
            <person name="Singh A."/>
            <person name="Wilkins M.J."/>
            <person name="Karaoz U."/>
            <person name="Brodie E.L."/>
            <person name="Williams K.H."/>
            <person name="Hubbard S.S."/>
            <person name="Banfield J.F."/>
        </authorList>
    </citation>
    <scope>NUCLEOTIDE SEQUENCE [LARGE SCALE GENOMIC DNA]</scope>
</reference>
<dbReference type="InterPro" id="IPR000831">
    <property type="entry name" value="Trp_repress"/>
</dbReference>
<dbReference type="SUPFAM" id="SSF48295">
    <property type="entry name" value="TrpR-like"/>
    <property type="match status" value="1"/>
</dbReference>
<proteinExistence type="predicted"/>
<dbReference type="Pfam" id="PF01371">
    <property type="entry name" value="Trp_repressor"/>
    <property type="match status" value="1"/>
</dbReference>
<evidence type="ECO:0000313" key="2">
    <source>
        <dbReference type="Proteomes" id="UP000179221"/>
    </source>
</evidence>
<dbReference type="InterPro" id="IPR010921">
    <property type="entry name" value="Trp_repressor/repl_initiator"/>
</dbReference>
<comment type="caution">
    <text evidence="1">The sequence shown here is derived from an EMBL/GenBank/DDBJ whole genome shotgun (WGS) entry which is preliminary data.</text>
</comment>
<dbReference type="Proteomes" id="UP000179221">
    <property type="component" value="Unassembled WGS sequence"/>
</dbReference>
<dbReference type="InterPro" id="IPR038116">
    <property type="entry name" value="TrpR-like_sf"/>
</dbReference>
<dbReference type="EMBL" id="MGGL01000018">
    <property type="protein sequence ID" value="OGM25875.1"/>
    <property type="molecule type" value="Genomic_DNA"/>
</dbReference>
<organism evidence="1 2">
    <name type="scientific">Candidatus Woesebacteria bacterium RIFCSPHIGHO2_01_FULL_40_22</name>
    <dbReference type="NCBI Taxonomy" id="1802499"/>
    <lineage>
        <taxon>Bacteria</taxon>
        <taxon>Candidatus Woeseibacteriota</taxon>
    </lineage>
</organism>
<evidence type="ECO:0000313" key="1">
    <source>
        <dbReference type="EMBL" id="OGM25875.1"/>
    </source>
</evidence>
<protein>
    <submittedName>
        <fullName evidence="1">Uncharacterized protein</fullName>
    </submittedName>
</protein>
<dbReference type="Gene3D" id="1.10.1270.10">
    <property type="entry name" value="TrpR-like"/>
    <property type="match status" value="1"/>
</dbReference>
<dbReference type="AlphaFoldDB" id="A0A1F7YH83"/>